<dbReference type="GeneID" id="92037525"/>
<dbReference type="SMART" id="SM00184">
    <property type="entry name" value="RING"/>
    <property type="match status" value="1"/>
</dbReference>
<keyword evidence="6" id="KW-1133">Transmembrane helix</keyword>
<dbReference type="InterPro" id="IPR053238">
    <property type="entry name" value="RING-H2_zinc_finger"/>
</dbReference>
<accession>A0ABR1X9Z6</accession>
<evidence type="ECO:0000256" key="1">
    <source>
        <dbReference type="ARBA" id="ARBA00022723"/>
    </source>
</evidence>
<evidence type="ECO:0000313" key="9">
    <source>
        <dbReference type="Proteomes" id="UP001433268"/>
    </source>
</evidence>
<organism evidence="8 9">
    <name type="scientific">Apiospora hydei</name>
    <dbReference type="NCBI Taxonomy" id="1337664"/>
    <lineage>
        <taxon>Eukaryota</taxon>
        <taxon>Fungi</taxon>
        <taxon>Dikarya</taxon>
        <taxon>Ascomycota</taxon>
        <taxon>Pezizomycotina</taxon>
        <taxon>Sordariomycetes</taxon>
        <taxon>Xylariomycetidae</taxon>
        <taxon>Amphisphaeriales</taxon>
        <taxon>Apiosporaceae</taxon>
        <taxon>Apiospora</taxon>
    </lineage>
</organism>
<evidence type="ECO:0000256" key="5">
    <source>
        <dbReference type="SAM" id="MobiDB-lite"/>
    </source>
</evidence>
<keyword evidence="1" id="KW-0479">Metal-binding</keyword>
<sequence length="207" mass="22254">MAGPAPNSTFSDPGHGPTTTVNTGSIAAGVSIALALALAVIILIARNSGAFGPLGALSETTSTSSPKHAHGLDSTLVNSFPVIQYKQPKTGYDEAARKPRGLSIDEEAGQSRSKQQGRNQGGILDRLRIPMRNTILGRPHTRRGGQGTSCTICTDDFTEGVDVRKLPCGHLFHPPCIDQWLAEFGVTCPVWQVNLFPSWPWRCRLRK</sequence>
<evidence type="ECO:0000256" key="2">
    <source>
        <dbReference type="ARBA" id="ARBA00022771"/>
    </source>
</evidence>
<keyword evidence="6" id="KW-0812">Transmembrane</keyword>
<dbReference type="Proteomes" id="UP001433268">
    <property type="component" value="Unassembled WGS sequence"/>
</dbReference>
<dbReference type="Pfam" id="PF13639">
    <property type="entry name" value="zf-RING_2"/>
    <property type="match status" value="1"/>
</dbReference>
<evidence type="ECO:0000256" key="4">
    <source>
        <dbReference type="PROSITE-ProRule" id="PRU00175"/>
    </source>
</evidence>
<feature type="region of interest" description="Disordered" evidence="5">
    <location>
        <begin position="88"/>
        <end position="121"/>
    </location>
</feature>
<evidence type="ECO:0000256" key="3">
    <source>
        <dbReference type="ARBA" id="ARBA00022833"/>
    </source>
</evidence>
<keyword evidence="9" id="KW-1185">Reference proteome</keyword>
<keyword evidence="3" id="KW-0862">Zinc</keyword>
<dbReference type="PANTHER" id="PTHR14155">
    <property type="entry name" value="RING FINGER DOMAIN-CONTAINING"/>
    <property type="match status" value="1"/>
</dbReference>
<keyword evidence="2 4" id="KW-0863">Zinc-finger</keyword>
<keyword evidence="6" id="KW-0472">Membrane</keyword>
<proteinExistence type="predicted"/>
<protein>
    <recommendedName>
        <fullName evidence="7">RING-type domain-containing protein</fullName>
    </recommendedName>
</protein>
<dbReference type="Gene3D" id="3.30.40.10">
    <property type="entry name" value="Zinc/RING finger domain, C3HC4 (zinc finger)"/>
    <property type="match status" value="1"/>
</dbReference>
<dbReference type="EMBL" id="JAQQWN010000002">
    <property type="protein sequence ID" value="KAK8093465.1"/>
    <property type="molecule type" value="Genomic_DNA"/>
</dbReference>
<dbReference type="InterPro" id="IPR001841">
    <property type="entry name" value="Znf_RING"/>
</dbReference>
<dbReference type="InterPro" id="IPR013083">
    <property type="entry name" value="Znf_RING/FYVE/PHD"/>
</dbReference>
<feature type="domain" description="RING-type" evidence="7">
    <location>
        <begin position="150"/>
        <end position="192"/>
    </location>
</feature>
<evidence type="ECO:0000313" key="8">
    <source>
        <dbReference type="EMBL" id="KAK8093465.1"/>
    </source>
</evidence>
<dbReference type="RefSeq" id="XP_066674238.1">
    <property type="nucleotide sequence ID" value="XM_066804465.1"/>
</dbReference>
<gene>
    <name evidence="8" type="ORF">PG997_000150</name>
</gene>
<evidence type="ECO:0000259" key="7">
    <source>
        <dbReference type="PROSITE" id="PS50089"/>
    </source>
</evidence>
<reference evidence="8 9" key="1">
    <citation type="submission" date="2023-01" db="EMBL/GenBank/DDBJ databases">
        <title>Analysis of 21 Apiospora genomes using comparative genomics revels a genus with tremendous synthesis potential of carbohydrate active enzymes and secondary metabolites.</title>
        <authorList>
            <person name="Sorensen T."/>
        </authorList>
    </citation>
    <scope>NUCLEOTIDE SEQUENCE [LARGE SCALE GENOMIC DNA]</scope>
    <source>
        <strain evidence="8 9">CBS 114990</strain>
    </source>
</reference>
<name>A0ABR1X9Z6_9PEZI</name>
<dbReference type="PANTHER" id="PTHR14155:SF627">
    <property type="entry name" value="OS06G0192800 PROTEIN"/>
    <property type="match status" value="1"/>
</dbReference>
<evidence type="ECO:0000256" key="6">
    <source>
        <dbReference type="SAM" id="Phobius"/>
    </source>
</evidence>
<dbReference type="SUPFAM" id="SSF57850">
    <property type="entry name" value="RING/U-box"/>
    <property type="match status" value="1"/>
</dbReference>
<comment type="caution">
    <text evidence="8">The sequence shown here is derived from an EMBL/GenBank/DDBJ whole genome shotgun (WGS) entry which is preliminary data.</text>
</comment>
<feature type="transmembrane region" description="Helical" evidence="6">
    <location>
        <begin position="26"/>
        <end position="45"/>
    </location>
</feature>
<dbReference type="PROSITE" id="PS50089">
    <property type="entry name" value="ZF_RING_2"/>
    <property type="match status" value="1"/>
</dbReference>